<sequence length="1087" mass="117510">MGTGLVKRSSSQPDQLSFQLKGRTLSSGNYIVKVKDVEDLSIRVSFTGEPSNPSESRNMYSTIVTVLLVGEGSKLIFNTKYEIESVQKEGEQSPLILDPPRLFFTTPNPTRLTSVSDAIFADARDKSAVTISLFGGNIPTGLYSLNVSLIGEQPSPEITLSASFSSSDSGTTSAVVFTRDDNQPKLIFGENYTIHSLSNDANTIWIPSPLSFSVPECPGIVERVSSCSLDGPKSSVLVTFEGCCFVTGPTHVFVSDGSNDVTSNGDLSVINSTHFTISFAAGWKQTSSQVAFGETYSVKSVSSLSDSFLVRSSVLMNIPKPPCVTGISSDLHFIPTHFVVTFAGQDLPSTGTFTAGLESSSFSFSVLFVDGVGTSEPIEGNATNGLLFGTTYTLSSVSQGNDVILLNKTDFSTPTPPFVNAASFEFVNGMKTSCKLILEGTDLDLEGEFNVTLEPPLSIIVSFSSSTRGESNELQIGWADTLQYGQNYTIKSITRSFSDSPVCLVDSDVNFTTGPKPASILFFVDSSGSSSLLCGDVTRPCSSMDVGLSIVSGLGFARADVRIVEKATQNTVHLMSSGSVLSMSASSPISSTLVIGLSASVGSQSGLFVVSSGRLEFHDISISVLPTDASFVLVSADRSSLVLKNTSFFSHSSKSPSNNGRPIRFHSSHNSESSQESQFVCSWSTGLFQLSNCMTTITSTQLHDLGQGAINMKNGTVDIETSTFHNNGHRHSSFPSARQNIHCSDGGVVKVGSLFGGDGSSDTHPHLWIAADECSLDGEDAQPTHPLFIPTLSTTSTSTLNKTEKAFEVAILGSTLIPCGLRLEVFEVGKDSTKDTSKKIELTENSTLSFTETNITFSLPQASLASLDSSLEWRGRLVFGEEQRTADSFLIQNDSLSRMAQSVKDNMKWWIPLVTVLSCLLLALILVVVLCRRHHLKKKDLKMKSASGIDEQEMEVEKVEEDVITRSDHLVASSDQNLHDISQPASVNNKEANQLMIEPHKVIPVENRVEAMSCGGEMKTVVVNKMDTLYERLHTSKMAFDRRHVEQMIVRGMMQLMEKRHEETGLRLSSHWVLFNSQGEVWHGFGT</sequence>
<proteinExistence type="predicted"/>
<dbReference type="EMBL" id="JARBJD010000665">
    <property type="protein sequence ID" value="KAK2940482.1"/>
    <property type="molecule type" value="Genomic_DNA"/>
</dbReference>
<keyword evidence="2" id="KW-0472">Membrane</keyword>
<comment type="caution">
    <text evidence="3">The sequence shown here is derived from an EMBL/GenBank/DDBJ whole genome shotgun (WGS) entry which is preliminary data.</text>
</comment>
<evidence type="ECO:0000313" key="4">
    <source>
        <dbReference type="Proteomes" id="UP001281761"/>
    </source>
</evidence>
<evidence type="ECO:0000256" key="1">
    <source>
        <dbReference type="SAM" id="MobiDB-lite"/>
    </source>
</evidence>
<keyword evidence="2" id="KW-1133">Transmembrane helix</keyword>
<feature type="transmembrane region" description="Helical" evidence="2">
    <location>
        <begin position="909"/>
        <end position="931"/>
    </location>
</feature>
<keyword evidence="4" id="KW-1185">Reference proteome</keyword>
<accession>A0ABQ9WP06</accession>
<gene>
    <name evidence="3" type="ORF">BLNAU_24601</name>
</gene>
<protein>
    <submittedName>
        <fullName evidence="3">Uncharacterized protein</fullName>
    </submittedName>
</protein>
<evidence type="ECO:0000313" key="3">
    <source>
        <dbReference type="EMBL" id="KAK2940482.1"/>
    </source>
</evidence>
<keyword evidence="2" id="KW-0812">Transmembrane</keyword>
<dbReference type="Proteomes" id="UP001281761">
    <property type="component" value="Unassembled WGS sequence"/>
</dbReference>
<reference evidence="3 4" key="1">
    <citation type="journal article" date="2022" name="bioRxiv">
        <title>Genomics of Preaxostyla Flagellates Illuminates Evolutionary Transitions and the Path Towards Mitochondrial Loss.</title>
        <authorList>
            <person name="Novak L.V.F."/>
            <person name="Treitli S.C."/>
            <person name="Pyrih J."/>
            <person name="Halakuc P."/>
            <person name="Pipaliya S.V."/>
            <person name="Vacek V."/>
            <person name="Brzon O."/>
            <person name="Soukal P."/>
            <person name="Eme L."/>
            <person name="Dacks J.B."/>
            <person name="Karnkowska A."/>
            <person name="Elias M."/>
            <person name="Hampl V."/>
        </authorList>
    </citation>
    <scope>NUCLEOTIDE SEQUENCE [LARGE SCALE GENOMIC DNA]</scope>
    <source>
        <strain evidence="3">NAU3</strain>
        <tissue evidence="3">Gut</tissue>
    </source>
</reference>
<feature type="region of interest" description="Disordered" evidence="1">
    <location>
        <begin position="649"/>
        <end position="669"/>
    </location>
</feature>
<evidence type="ECO:0000256" key="2">
    <source>
        <dbReference type="SAM" id="Phobius"/>
    </source>
</evidence>
<organism evidence="3 4">
    <name type="scientific">Blattamonas nauphoetae</name>
    <dbReference type="NCBI Taxonomy" id="2049346"/>
    <lineage>
        <taxon>Eukaryota</taxon>
        <taxon>Metamonada</taxon>
        <taxon>Preaxostyla</taxon>
        <taxon>Oxymonadida</taxon>
        <taxon>Blattamonas</taxon>
    </lineage>
</organism>
<name>A0ABQ9WP06_9EUKA</name>